<comment type="function">
    <text evidence="1">Involved in mRNA export coupled transcription activation by association with both the TREX-2 and the SAGA complexes. The transcription regulatory histone acetylation (HAT) complex SAGA is a multiprotein complex that activates transcription by remodeling chromatin and mediating histone acetylation and deubiquitination. Within the SAGA complex, participates to a subcomplex that specifically deubiquitinates histones. The SAGA complex is recruited to specific gene promoters by activators, where it is required for transcription. The TREX-2 complex functions in docking export-competent ribonucleoprotein particles (mRNPs) to the nuclear entrance of the nuclear pore complex (nuclear basket). TREX-2 participates in mRNA export and accurate chromatin positioning in the nucleus by tethering genes to the nuclear periphery.</text>
</comment>
<keyword evidence="1" id="KW-0804">Transcription</keyword>
<organism evidence="3 4">
    <name type="scientific">Carpediemonas membranifera</name>
    <dbReference type="NCBI Taxonomy" id="201153"/>
    <lineage>
        <taxon>Eukaryota</taxon>
        <taxon>Metamonada</taxon>
        <taxon>Carpediemonas-like organisms</taxon>
        <taxon>Carpediemonas</taxon>
    </lineage>
</organism>
<dbReference type="PANTHER" id="PTHR12514">
    <property type="entry name" value="ENHANCER OF YELLOW 2 TRANSCRIPTION FACTOR"/>
    <property type="match status" value="1"/>
</dbReference>
<dbReference type="GO" id="GO:0000124">
    <property type="term" value="C:SAGA complex"/>
    <property type="evidence" value="ECO:0007669"/>
    <property type="project" value="UniProtKB-UniRule"/>
</dbReference>
<comment type="subcellular location">
    <subcellularLocation>
        <location evidence="1">Nucleus</location>
        <location evidence="1">Nucleoplasm</location>
    </subcellularLocation>
</comment>
<keyword evidence="1" id="KW-0509">mRNA transport</keyword>
<dbReference type="GO" id="GO:0006325">
    <property type="term" value="P:chromatin organization"/>
    <property type="evidence" value="ECO:0007669"/>
    <property type="project" value="UniProtKB-KW"/>
</dbReference>
<keyword evidence="4" id="KW-1185">Reference proteome</keyword>
<keyword evidence="1" id="KW-0156">Chromatin regulator</keyword>
<dbReference type="GO" id="GO:0071819">
    <property type="term" value="C:DUBm complex"/>
    <property type="evidence" value="ECO:0007669"/>
    <property type="project" value="UniProtKB-UniRule"/>
</dbReference>
<reference evidence="3" key="1">
    <citation type="submission" date="2021-05" db="EMBL/GenBank/DDBJ databases">
        <title>A free-living protist that lacks canonical eukaryotic 1 DNA replication and segregation systems.</title>
        <authorList>
            <person name="Salas-Leiva D.E."/>
            <person name="Tromer E.C."/>
            <person name="Curtis B.A."/>
            <person name="Jerlstrom-Hultqvist J."/>
            <person name="Kolisko M."/>
            <person name="Yi Z."/>
            <person name="Salas-Leiva J.S."/>
            <person name="Gallot-Lavallee L."/>
            <person name="Kops G.J.P.L."/>
            <person name="Archibald J.M."/>
            <person name="Simpson A.G.B."/>
            <person name="Roger A.J."/>
        </authorList>
    </citation>
    <scope>NUCLEOTIDE SEQUENCE</scope>
    <source>
        <strain evidence="3">BICM</strain>
    </source>
</reference>
<dbReference type="AlphaFoldDB" id="A0A8J6EBA9"/>
<dbReference type="OrthoDB" id="6221744at2759"/>
<evidence type="ECO:0000313" key="4">
    <source>
        <dbReference type="Proteomes" id="UP000717585"/>
    </source>
</evidence>
<dbReference type="Gene3D" id="1.10.246.140">
    <property type="match status" value="1"/>
</dbReference>
<keyword evidence="1" id="KW-0653">Protein transport</keyword>
<dbReference type="HAMAP" id="MF_03046">
    <property type="entry name" value="ENY2_Sus1"/>
    <property type="match status" value="1"/>
</dbReference>
<dbReference type="EMBL" id="JAHDYR010000005">
    <property type="protein sequence ID" value="KAG9396715.1"/>
    <property type="molecule type" value="Genomic_DNA"/>
</dbReference>
<dbReference type="GO" id="GO:0006368">
    <property type="term" value="P:transcription elongation by RNA polymerase II"/>
    <property type="evidence" value="ECO:0007669"/>
    <property type="project" value="UniProtKB-UniRule"/>
</dbReference>
<comment type="subunit">
    <text evidence="1">Component of the nuclear pore complex (NPC)-associated TREX-2 complex (transcription and export complex 2). Component of the SAGA transcription coactivator-HAT complex. Within the SAGA complex, participates to a subcomplex of SAGA called the DUB module (deubiquitination module).</text>
</comment>
<proteinExistence type="inferred from homology"/>
<dbReference type="InterPro" id="IPR018783">
    <property type="entry name" value="TF_ENY2"/>
</dbReference>
<sequence>MAEEEQQPQGPQNNLRSAIAEKLENSNERQVLQDLLDARLTECGWRDELKKLCDNYITERGIESIALEDMVNDILPVAISSLPDSVKAEVLQRLRSFVSSQ</sequence>
<evidence type="ECO:0000256" key="1">
    <source>
        <dbReference type="HAMAP-Rule" id="MF_03046"/>
    </source>
</evidence>
<evidence type="ECO:0000313" key="3">
    <source>
        <dbReference type="EMBL" id="KAG9396715.1"/>
    </source>
</evidence>
<evidence type="ECO:0000256" key="2">
    <source>
        <dbReference type="SAM" id="MobiDB-lite"/>
    </source>
</evidence>
<accession>A0A8J6EBA9</accession>
<dbReference type="GO" id="GO:0003713">
    <property type="term" value="F:transcription coactivator activity"/>
    <property type="evidence" value="ECO:0007669"/>
    <property type="project" value="UniProtKB-UniRule"/>
</dbReference>
<keyword evidence="1" id="KW-0010">Activator</keyword>
<feature type="region of interest" description="Disordered" evidence="2">
    <location>
        <begin position="1"/>
        <end position="20"/>
    </location>
</feature>
<keyword evidence="1" id="KW-0539">Nucleus</keyword>
<dbReference type="GO" id="GO:0005643">
    <property type="term" value="C:nuclear pore"/>
    <property type="evidence" value="ECO:0007669"/>
    <property type="project" value="UniProtKB-UniRule"/>
</dbReference>
<dbReference type="Pfam" id="PF10163">
    <property type="entry name" value="EnY2"/>
    <property type="match status" value="1"/>
</dbReference>
<comment type="similarity">
    <text evidence="1">Belongs to the ENY2 family.</text>
</comment>
<name>A0A8J6EBA9_9EUKA</name>
<comment type="caution">
    <text evidence="3">The sequence shown here is derived from an EMBL/GenBank/DDBJ whole genome shotgun (WGS) entry which is preliminary data.</text>
</comment>
<dbReference type="GO" id="GO:0015031">
    <property type="term" value="P:protein transport"/>
    <property type="evidence" value="ECO:0007669"/>
    <property type="project" value="UniProtKB-KW"/>
</dbReference>
<dbReference type="GO" id="GO:0005654">
    <property type="term" value="C:nucleoplasm"/>
    <property type="evidence" value="ECO:0007669"/>
    <property type="project" value="UniProtKB-SubCell"/>
</dbReference>
<keyword evidence="1" id="KW-0805">Transcription regulation</keyword>
<keyword evidence="1" id="KW-0811">Translocation</keyword>
<keyword evidence="1" id="KW-0813">Transport</keyword>
<dbReference type="Proteomes" id="UP000717585">
    <property type="component" value="Unassembled WGS sequence"/>
</dbReference>
<gene>
    <name evidence="3" type="ORF">J8273_1733</name>
</gene>
<protein>
    <recommendedName>
        <fullName evidence="1">Transcription and mRNA export factor ENY2</fullName>
    </recommendedName>
    <alternativeName>
        <fullName evidence="1">Enhancer of yellow 2 transcription factor homolog</fullName>
    </alternativeName>
</protein>
<dbReference type="GO" id="GO:0070390">
    <property type="term" value="C:transcription export complex 2"/>
    <property type="evidence" value="ECO:0007669"/>
    <property type="project" value="UniProtKB-UniRule"/>
</dbReference>
<dbReference type="InterPro" id="IPR038212">
    <property type="entry name" value="TF_EnY2_sf"/>
</dbReference>
<dbReference type="GO" id="GO:0006406">
    <property type="term" value="P:mRNA export from nucleus"/>
    <property type="evidence" value="ECO:0007669"/>
    <property type="project" value="UniProtKB-UniRule"/>
</dbReference>